<dbReference type="SUPFAM" id="SSF49464">
    <property type="entry name" value="Carboxypeptidase regulatory domain-like"/>
    <property type="match status" value="1"/>
</dbReference>
<dbReference type="GO" id="GO:0004180">
    <property type="term" value="F:carboxypeptidase activity"/>
    <property type="evidence" value="ECO:0007669"/>
    <property type="project" value="UniProtKB-KW"/>
</dbReference>
<evidence type="ECO:0000313" key="2">
    <source>
        <dbReference type="Proteomes" id="UP000261082"/>
    </source>
</evidence>
<dbReference type="InterPro" id="IPR008969">
    <property type="entry name" value="CarboxyPept-like_regulatory"/>
</dbReference>
<dbReference type="EMBL" id="QVID01000001">
    <property type="protein sequence ID" value="RFN59073.1"/>
    <property type="molecule type" value="Genomic_DNA"/>
</dbReference>
<gene>
    <name evidence="1" type="ORF">DZ858_03065</name>
</gene>
<accession>A0A3E1QAB1</accession>
<proteinExistence type="predicted"/>
<dbReference type="Gene3D" id="2.60.40.1120">
    <property type="entry name" value="Carboxypeptidase-like, regulatory domain"/>
    <property type="match status" value="1"/>
</dbReference>
<dbReference type="OrthoDB" id="603275at2"/>
<evidence type="ECO:0000313" key="1">
    <source>
        <dbReference type="EMBL" id="RFN59073.1"/>
    </source>
</evidence>
<sequence>MGKRIKKYFTTTLYYLILFVSGNSVYSQSVVSGTVTDTLQQPVAFANVFLKPNNSDAIIAFSTTQEDGTYKITTDKTGDFQLSFSSISYTTKTVPVSLQKDETKTVNAVLNEATFALDEVIINNDKAITVKEDTIIYNADSFKQGTEETVEDLLKNLPGVEVENDGTVKVGGKKVEKVMVEGDDLFEKGYKLLTKNLDASVVDKVEVYEKYSSNRLLKNIEESDKVALNLTLTKEAKNQLFGVVRPGYGLGYKNKYDSKANLISFREKSKYYLFANFNNIGENVTGDIDQLLGEGQQNSFVTNNDGGEAVSFINLFRKPNDIGDARTNFNNAEMGSLTNIQNLSDKVKLKTIGFFNWDERDFFKNKTENYFLPTGDFTNTENYSLRGKQFTGFGKTTLTYDISKTKSFEYSGDYNSTDLDTGSNLLFNNSPSNERLNEYQFSTHQNLTYTHKFKKNQVFLLTGMYLFDRKPQDYTNNRFLFDGLFMPEETVDGVFQDSEHSLHSAKVEASLFNRKDNGDLFKLDAGLDYQDNQYKSSFQLENDENTQHINPTGFQNSLTYQLFSGYVRSSYRREFGNFALTGNLELRQHINSLKNREGSQNKSPFFINPEIILDWQPNDKNKLISSFKFEQENPSLPNINDDFVLKRYNYFSKGVATLEPLKTSTFLVNYTLGHYLSTFFSNTTFYYKKYHDYFASNSVITPNFTTRELVRLEDRDLLNIQTEGNIYFAALNSNLKLKGGFSTQKYQNSVNKNFRDVELQTYTYGMEVRSAFSGPFNFHIGTEWFESVFKTTQKSTSFTGKQTNMTNKSFLDLIYKPFKKLNISANGERYFFDNLDSDNNTYYFMDMEAKYTVLKNKLSFSVEGKNLFNIKNFNNINIDDTGIISTQYRLLPRFVLLKMRVRF</sequence>
<keyword evidence="1" id="KW-0121">Carboxypeptidase</keyword>
<comment type="caution">
    <text evidence="1">The sequence shown here is derived from an EMBL/GenBank/DDBJ whole genome shotgun (WGS) entry which is preliminary data.</text>
</comment>
<keyword evidence="1" id="KW-0645">Protease</keyword>
<keyword evidence="2" id="KW-1185">Reference proteome</keyword>
<dbReference type="RefSeq" id="WP_117158071.1">
    <property type="nucleotide sequence ID" value="NZ_QVID01000001.1"/>
</dbReference>
<dbReference type="AlphaFoldDB" id="A0A3E1QAB1"/>
<dbReference type="Proteomes" id="UP000261082">
    <property type="component" value="Unassembled WGS sequence"/>
</dbReference>
<name>A0A3E1QAB1_9FLAO</name>
<dbReference type="SUPFAM" id="SSF56935">
    <property type="entry name" value="Porins"/>
    <property type="match status" value="1"/>
</dbReference>
<dbReference type="Pfam" id="PF13715">
    <property type="entry name" value="CarbopepD_reg_2"/>
    <property type="match status" value="1"/>
</dbReference>
<keyword evidence="1" id="KW-0378">Hydrolase</keyword>
<reference evidence="1 2" key="1">
    <citation type="journal article" date="2007" name="Int. J. Syst. Evol. Microbiol.">
        <title>Marixanthomonas ophiurae gen. nov., sp. nov., a marine bacterium of the family Flavobacteriaceae isolated from a deep-sea brittle star.</title>
        <authorList>
            <person name="Romanenko L.A."/>
            <person name="Uchino M."/>
            <person name="Frolova G.M."/>
            <person name="Mikhailov V.V."/>
        </authorList>
    </citation>
    <scope>NUCLEOTIDE SEQUENCE [LARGE SCALE GENOMIC DNA]</scope>
    <source>
        <strain evidence="1 2">KMM 3046</strain>
    </source>
</reference>
<protein>
    <submittedName>
        <fullName evidence="1">Carboxypeptidase-like regulatory domain-containing protein</fullName>
    </submittedName>
</protein>
<organism evidence="1 2">
    <name type="scientific">Marixanthomonas ophiurae</name>
    <dbReference type="NCBI Taxonomy" id="387659"/>
    <lineage>
        <taxon>Bacteria</taxon>
        <taxon>Pseudomonadati</taxon>
        <taxon>Bacteroidota</taxon>
        <taxon>Flavobacteriia</taxon>
        <taxon>Flavobacteriales</taxon>
        <taxon>Flavobacteriaceae</taxon>
        <taxon>Marixanthomonas</taxon>
    </lineage>
</organism>